<dbReference type="Gene3D" id="3.40.50.11780">
    <property type="match status" value="2"/>
</dbReference>
<dbReference type="PANTHER" id="PTHR35861:SF1">
    <property type="entry name" value="PHAGE TAIL SHEATH PROTEIN"/>
    <property type="match status" value="1"/>
</dbReference>
<evidence type="ECO:0000256" key="1">
    <source>
        <dbReference type="ARBA" id="ARBA00008005"/>
    </source>
</evidence>
<evidence type="ECO:0000313" key="3">
    <source>
        <dbReference type="EMBL" id="BFM43847.1"/>
    </source>
</evidence>
<comment type="similarity">
    <text evidence="1">Belongs to the myoviridae tail sheath protein family.</text>
</comment>
<dbReference type="InterPro" id="IPR052042">
    <property type="entry name" value="Tail_sheath_structural"/>
</dbReference>
<accession>A0AAT9H2X9</accession>
<dbReference type="EMBL" id="AP031573">
    <property type="protein sequence ID" value="BFM43847.1"/>
    <property type="molecule type" value="Genomic_DNA"/>
</dbReference>
<proteinExistence type="inferred from homology"/>
<dbReference type="InterPro" id="IPR020287">
    <property type="entry name" value="Tail_sheath_C"/>
</dbReference>
<organism evidence="3">
    <name type="scientific">Flavobacterium sp. CFS9</name>
    <dbReference type="NCBI Taxonomy" id="3143118"/>
    <lineage>
        <taxon>Bacteria</taxon>
        <taxon>Pseudomonadati</taxon>
        <taxon>Bacteroidota</taxon>
        <taxon>Flavobacteriia</taxon>
        <taxon>Flavobacteriales</taxon>
        <taxon>Flavobacteriaceae</taxon>
        <taxon>Flavobacterium</taxon>
    </lineage>
</organism>
<dbReference type="PANTHER" id="PTHR35861">
    <property type="match status" value="1"/>
</dbReference>
<dbReference type="Pfam" id="PF17482">
    <property type="entry name" value="Phage_sheath_1C"/>
    <property type="match status" value="1"/>
</dbReference>
<dbReference type="AlphaFoldDB" id="A0AAT9H2X9"/>
<protein>
    <submittedName>
        <fullName evidence="3">Phage tail sheath family protein</fullName>
    </submittedName>
</protein>
<name>A0AAT9H2X9_9FLAO</name>
<evidence type="ECO:0000259" key="2">
    <source>
        <dbReference type="Pfam" id="PF17482"/>
    </source>
</evidence>
<dbReference type="RefSeq" id="WP_369615012.1">
    <property type="nucleotide sequence ID" value="NZ_AP031573.1"/>
</dbReference>
<feature type="domain" description="Tail sheath protein C-terminal" evidence="2">
    <location>
        <begin position="587"/>
        <end position="691"/>
    </location>
</feature>
<sequence>MATTYKTPGVYVEEIVKFPPSVAQVETAIPAFIGYTEKATNKINGDLKLKPTRITSLLEYERFFGSAKPETTISVTINDVSTDNGDVRSIIVDQPTSKQPFLMYYSLQLFFANGGGPCYIVSVGRYGNDLDDADSPVTTINNSNALKSGLAEIEKVDEPTLLLFPDATKVSGITITDYYGLYNDALTQCQNLQDRFTLIDTLNYDESSPTDTNIDDLRNKVSSEKDTIKYGAAYYPHLETILDYAFDASKIVLKHYSYTAKAYDKIAEGLVPIEDPATGITATVTKLVSEPVAGDIAGQISDLLLQMYSNNATGFDLGGTFASSPAKKTAFLNKLNPLLTTLEALSILKSSLNDEANAAISTISDEDPGIANTITSTLNTFNLIFTAPGKIDAVYKNLKALKKKIQDENTDPKLKKILLTDTLNFDTELKKLVTYTPLNAQTGISGLVNNFSGIAAALTALLAAIKSVNGKDLNNGALNGRKLSALEAVDNATYNKILTEIYNLPITLPPSSAIAGVYARVDKDRGVWKAPANVSLNYVIKPTVKITNNIQDGLNVDTVAGKSINAIRSFTGKGTLVWGSRTLAGNDNEWRYVPVRRFFNMAEESIKKATEQFVFEPNDANTWIRVRAMIENFLILQWRAGALAGAKPEQAFYVRIGLGQTMSAIDILEGRLIVEIGMAVVRPAEFIILRFSHKMQES</sequence>
<gene>
    <name evidence="3" type="ORF">CFS9_24880</name>
</gene>
<reference evidence="3" key="1">
    <citation type="submission" date="2024-05" db="EMBL/GenBank/DDBJ databases">
        <title>Whole-Genome Sequence of CFS9, a Potential Fish Probiotic Isolated from the Body Surface of Silurus asotus.</title>
        <authorList>
            <person name="Kojima M."/>
            <person name="Tobioka K."/>
            <person name="Yokota K."/>
            <person name="Nakatani H."/>
            <person name="Hori K."/>
            <person name="Tamaru Y."/>
            <person name="Okazaki F."/>
        </authorList>
    </citation>
    <scope>NUCLEOTIDE SEQUENCE</scope>
    <source>
        <strain evidence="3">CFS9</strain>
    </source>
</reference>